<dbReference type="InterPro" id="IPR013830">
    <property type="entry name" value="SGNH_hydro"/>
</dbReference>
<feature type="signal peptide" evidence="1">
    <location>
        <begin position="1"/>
        <end position="24"/>
    </location>
</feature>
<sequence>MQNRIFDIKWLTVMLLLNVNNVSAQQKPGDKNTASEAWVKYIDLNTYSKPFWKTDTIVDETVQVIRQGDTASAPLLFKAKKILSVKATNYSKTFQQGKDWDYKNGRLIFGINSTVPFFTKDSLVFNKPKPGNSFSGKAQGTYILFAEGSYFASKQISVTYIKDRGEKWKGPVPQYSASKLPNTGMLLNARKKIKIVFYGNSIETGSNASGYEGAPPYMPSWPDQVIYNLRRHYGNNVGYANTSVPGKLAEWGLDSVQTRVVAENPDLVIIGFGMNDGTAKISPDVYRNQIKGIIDAVRVKKPRAEFILIAPILANPLSVFSGLQSSYKAELDKLAVNGIVIADMTGVHSTLLRYKSYQDMTGNNINHPNDYLVRWYAQFICGLLIK</sequence>
<feature type="domain" description="SGNH hydrolase-type esterase" evidence="2">
    <location>
        <begin position="197"/>
        <end position="344"/>
    </location>
</feature>
<name>A0A1H8BNR5_9SPHI</name>
<dbReference type="CDD" id="cd00229">
    <property type="entry name" value="SGNH_hydrolase"/>
    <property type="match status" value="1"/>
</dbReference>
<dbReference type="Gene3D" id="3.40.50.1110">
    <property type="entry name" value="SGNH hydrolase"/>
    <property type="match status" value="1"/>
</dbReference>
<dbReference type="AlphaFoldDB" id="A0A1H8BNR5"/>
<evidence type="ECO:0000259" key="2">
    <source>
        <dbReference type="Pfam" id="PF13472"/>
    </source>
</evidence>
<organism evidence="3 4">
    <name type="scientific">Mucilaginibacter gossypiicola</name>
    <dbReference type="NCBI Taxonomy" id="551995"/>
    <lineage>
        <taxon>Bacteria</taxon>
        <taxon>Pseudomonadati</taxon>
        <taxon>Bacteroidota</taxon>
        <taxon>Sphingobacteriia</taxon>
        <taxon>Sphingobacteriales</taxon>
        <taxon>Sphingobacteriaceae</taxon>
        <taxon>Mucilaginibacter</taxon>
    </lineage>
</organism>
<dbReference type="InterPro" id="IPR051532">
    <property type="entry name" value="Ester_Hydrolysis_Enzymes"/>
</dbReference>
<evidence type="ECO:0000313" key="4">
    <source>
        <dbReference type="Proteomes" id="UP000198942"/>
    </source>
</evidence>
<keyword evidence="1" id="KW-0732">Signal</keyword>
<dbReference type="OrthoDB" id="9794725at2"/>
<protein>
    <submittedName>
        <fullName evidence="3">GDSL-like Lipase/Acylhydrolase family protein</fullName>
    </submittedName>
</protein>
<reference evidence="4" key="1">
    <citation type="submission" date="2016-10" db="EMBL/GenBank/DDBJ databases">
        <authorList>
            <person name="Varghese N."/>
            <person name="Submissions S."/>
        </authorList>
    </citation>
    <scope>NUCLEOTIDE SEQUENCE [LARGE SCALE GENOMIC DNA]</scope>
    <source>
        <strain evidence="4">Gh-48</strain>
    </source>
</reference>
<dbReference type="Proteomes" id="UP000198942">
    <property type="component" value="Unassembled WGS sequence"/>
</dbReference>
<evidence type="ECO:0000313" key="3">
    <source>
        <dbReference type="EMBL" id="SEM84426.1"/>
    </source>
</evidence>
<keyword evidence="3" id="KW-0378">Hydrolase</keyword>
<keyword evidence="4" id="KW-1185">Reference proteome</keyword>
<dbReference type="Pfam" id="PF13472">
    <property type="entry name" value="Lipase_GDSL_2"/>
    <property type="match status" value="1"/>
</dbReference>
<proteinExistence type="predicted"/>
<gene>
    <name evidence="3" type="ORF">SAMN05192574_101986</name>
</gene>
<evidence type="ECO:0000256" key="1">
    <source>
        <dbReference type="SAM" id="SignalP"/>
    </source>
</evidence>
<dbReference type="GO" id="GO:0016788">
    <property type="term" value="F:hydrolase activity, acting on ester bonds"/>
    <property type="evidence" value="ECO:0007669"/>
    <property type="project" value="UniProtKB-ARBA"/>
</dbReference>
<dbReference type="InterPro" id="IPR036514">
    <property type="entry name" value="SGNH_hydro_sf"/>
</dbReference>
<accession>A0A1H8BNR5</accession>
<dbReference type="STRING" id="551995.SAMN05192574_101986"/>
<dbReference type="RefSeq" id="WP_091208358.1">
    <property type="nucleotide sequence ID" value="NZ_FOCL01000001.1"/>
</dbReference>
<dbReference type="PANTHER" id="PTHR30383">
    <property type="entry name" value="THIOESTERASE 1/PROTEASE 1/LYSOPHOSPHOLIPASE L1"/>
    <property type="match status" value="1"/>
</dbReference>
<dbReference type="SUPFAM" id="SSF52266">
    <property type="entry name" value="SGNH hydrolase"/>
    <property type="match status" value="1"/>
</dbReference>
<dbReference type="EMBL" id="FOCL01000001">
    <property type="protein sequence ID" value="SEM84426.1"/>
    <property type="molecule type" value="Genomic_DNA"/>
</dbReference>
<feature type="chain" id="PRO_5011434434" evidence="1">
    <location>
        <begin position="25"/>
        <end position="386"/>
    </location>
</feature>